<evidence type="ECO:0000313" key="8">
    <source>
        <dbReference type="Proteomes" id="UP000308267"/>
    </source>
</evidence>
<dbReference type="Proteomes" id="UP000308267">
    <property type="component" value="Unassembled WGS sequence"/>
</dbReference>
<evidence type="ECO:0000256" key="2">
    <source>
        <dbReference type="ARBA" id="ARBA00009430"/>
    </source>
</evidence>
<comment type="caution">
    <text evidence="7">The sequence shown here is derived from an EMBL/GenBank/DDBJ whole genome shotgun (WGS) entry which is preliminary data.</text>
</comment>
<evidence type="ECO:0000256" key="1">
    <source>
        <dbReference type="ARBA" id="ARBA00004604"/>
    </source>
</evidence>
<organism evidence="7 8">
    <name type="scientific">Opisthorchis felineus</name>
    <dbReference type="NCBI Taxonomy" id="147828"/>
    <lineage>
        <taxon>Eukaryota</taxon>
        <taxon>Metazoa</taxon>
        <taxon>Spiralia</taxon>
        <taxon>Lophotrochozoa</taxon>
        <taxon>Platyhelminthes</taxon>
        <taxon>Trematoda</taxon>
        <taxon>Digenea</taxon>
        <taxon>Opisthorchiida</taxon>
        <taxon>Opisthorchiata</taxon>
        <taxon>Opisthorchiidae</taxon>
        <taxon>Opisthorchis</taxon>
    </lineage>
</organism>
<dbReference type="OrthoDB" id="532500at2759"/>
<comment type="subcellular location">
    <subcellularLocation>
        <location evidence="1">Nucleus</location>
        <location evidence="1">Nucleolus</location>
    </subcellularLocation>
</comment>
<keyword evidence="4" id="KW-0804">Transcription</keyword>
<evidence type="ECO:0008006" key="9">
    <source>
        <dbReference type="Google" id="ProtNLM"/>
    </source>
</evidence>
<accession>A0A4S2MAU5</accession>
<keyword evidence="8" id="KW-1185">Reference proteome</keyword>
<dbReference type="Pfam" id="PF06870">
    <property type="entry name" value="RNA_pol_I_A49"/>
    <property type="match status" value="1"/>
</dbReference>
<dbReference type="AlphaFoldDB" id="A0A4S2MAU5"/>
<comment type="similarity">
    <text evidence="2">Belongs to the eukaryotic RPA49/POLR1E RNA polymerase subunit family.</text>
</comment>
<gene>
    <name evidence="7" type="ORF">CRM22_002707</name>
</gene>
<dbReference type="GO" id="GO:0003677">
    <property type="term" value="F:DNA binding"/>
    <property type="evidence" value="ECO:0007669"/>
    <property type="project" value="InterPro"/>
</dbReference>
<proteinExistence type="inferred from homology"/>
<dbReference type="EMBL" id="SJOL01004690">
    <property type="protein sequence ID" value="TGZ71338.1"/>
    <property type="molecule type" value="Genomic_DNA"/>
</dbReference>
<keyword evidence="3" id="KW-0240">DNA-directed RNA polymerase</keyword>
<name>A0A4S2MAU5_OPIFE</name>
<reference evidence="7 8" key="1">
    <citation type="journal article" date="2019" name="BMC Genomics">
        <title>New insights from Opisthorchis felineus genome: update on genomics of the epidemiologically important liver flukes.</title>
        <authorList>
            <person name="Ershov N.I."/>
            <person name="Mordvinov V.A."/>
            <person name="Prokhortchouk E.B."/>
            <person name="Pakharukova M.Y."/>
            <person name="Gunbin K.V."/>
            <person name="Ustyantsev K."/>
            <person name="Genaev M.A."/>
            <person name="Blinov A.G."/>
            <person name="Mazur A."/>
            <person name="Boulygina E."/>
            <person name="Tsygankova S."/>
            <person name="Khrameeva E."/>
            <person name="Chekanov N."/>
            <person name="Fan G."/>
            <person name="Xiao A."/>
            <person name="Zhang H."/>
            <person name="Xu X."/>
            <person name="Yang H."/>
            <person name="Solovyev V."/>
            <person name="Lee S.M."/>
            <person name="Liu X."/>
            <person name="Afonnikov D.A."/>
            <person name="Skryabin K.G."/>
        </authorList>
    </citation>
    <scope>NUCLEOTIDE SEQUENCE [LARGE SCALE GENOMIC DNA]</scope>
    <source>
        <strain evidence="7">AK-0245</strain>
        <tissue evidence="7">Whole organism</tissue>
    </source>
</reference>
<evidence type="ECO:0000313" key="7">
    <source>
        <dbReference type="EMBL" id="TGZ71338.1"/>
    </source>
</evidence>
<evidence type="ECO:0000256" key="3">
    <source>
        <dbReference type="ARBA" id="ARBA00022478"/>
    </source>
</evidence>
<evidence type="ECO:0000256" key="4">
    <source>
        <dbReference type="ARBA" id="ARBA00023163"/>
    </source>
</evidence>
<dbReference type="STRING" id="147828.A0A4S2MAU5"/>
<dbReference type="GO" id="GO:0006351">
    <property type="term" value="P:DNA-templated transcription"/>
    <property type="evidence" value="ECO:0007669"/>
    <property type="project" value="InterPro"/>
</dbReference>
<sequence length="400" mass="44908">MDLFPTPFSLGTSSAKMTAILPAVVHTDTQNAEKITVGCQIGSVYYSNKNQSTLKDSNFATVVYNKKTDDLYVIHKKPQFLGPCFAESEPAPLTDTPVPDRAALTNAFGSARRQRILKERERHADHRVAVSDATVITKAMHGQKRLKQEASEAENLESGTADERTRLLPPFNADASYPQDVYPFEKLIPSRILEALAAESETLATAPVSSYHTWSRQGTYPKCVLDRLLQLSSLSNSNKPEKASENRMKIAQCLAYLSHMLALFRLPGYDIQRKQPLPDTPPSVTKHLLDEFTALVNRGESGRLKIRTTSPLLRDRLIYHMLALILHCDNFKTVIDDLTIDFQMSSDVLRRYFVYMGCHVNKEDMKLGTDVTTRQRASLKTPVKFPVPSLNKIRKQTILG</sequence>
<dbReference type="GO" id="GO:0000428">
    <property type="term" value="C:DNA-directed RNA polymerase complex"/>
    <property type="evidence" value="ECO:0007669"/>
    <property type="project" value="UniProtKB-KW"/>
</dbReference>
<feature type="region of interest" description="Disordered" evidence="6">
    <location>
        <begin position="143"/>
        <end position="164"/>
    </location>
</feature>
<protein>
    <recommendedName>
        <fullName evidence="9">DNA-directed RNA polymerase I subunit RPA49</fullName>
    </recommendedName>
</protein>
<dbReference type="GO" id="GO:0005730">
    <property type="term" value="C:nucleolus"/>
    <property type="evidence" value="ECO:0007669"/>
    <property type="project" value="UniProtKB-SubCell"/>
</dbReference>
<evidence type="ECO:0000256" key="5">
    <source>
        <dbReference type="ARBA" id="ARBA00023242"/>
    </source>
</evidence>
<dbReference type="PANTHER" id="PTHR14440">
    <property type="entry name" value="DNA-DIRECTED RNA POLYMERASE I SUBUNIT RPA49"/>
    <property type="match status" value="1"/>
</dbReference>
<evidence type="ECO:0000256" key="6">
    <source>
        <dbReference type="SAM" id="MobiDB-lite"/>
    </source>
</evidence>
<dbReference type="InterPro" id="IPR009668">
    <property type="entry name" value="RNA_pol-assoc_fac_A49-like"/>
</dbReference>
<keyword evidence="5" id="KW-0539">Nucleus</keyword>